<keyword evidence="2" id="KW-0808">Transferase</keyword>
<keyword evidence="2" id="KW-0328">Glycosyltransferase</keyword>
<dbReference type="AlphaFoldDB" id="D7RA55"/>
<proteinExistence type="predicted"/>
<feature type="non-terminal residue" evidence="2">
    <location>
        <position position="1"/>
    </location>
</feature>
<feature type="compositionally biased region" description="Basic and acidic residues" evidence="1">
    <location>
        <begin position="1"/>
        <end position="11"/>
    </location>
</feature>
<dbReference type="GO" id="GO:0003844">
    <property type="term" value="F:1,4-alpha-glucan branching enzyme activity"/>
    <property type="evidence" value="ECO:0007669"/>
    <property type="project" value="UniProtKB-EC"/>
</dbReference>
<sequence>VYYRVEEKEGNHNSSDIGAANETLTDIAKLGDFE</sequence>
<feature type="region of interest" description="Disordered" evidence="1">
    <location>
        <begin position="1"/>
        <end position="21"/>
    </location>
</feature>
<feature type="non-terminal residue" evidence="2">
    <location>
        <position position="34"/>
    </location>
</feature>
<evidence type="ECO:0000313" key="2">
    <source>
        <dbReference type="EMBL" id="ADH93511.1"/>
    </source>
</evidence>
<organism evidence="2">
    <name type="scientific">Manihot esculenta</name>
    <name type="common">Cassava</name>
    <name type="synonym">Jatropha manihot</name>
    <dbReference type="NCBI Taxonomy" id="3983"/>
    <lineage>
        <taxon>Eukaryota</taxon>
        <taxon>Viridiplantae</taxon>
        <taxon>Streptophyta</taxon>
        <taxon>Embryophyta</taxon>
        <taxon>Tracheophyta</taxon>
        <taxon>Spermatophyta</taxon>
        <taxon>Magnoliopsida</taxon>
        <taxon>eudicotyledons</taxon>
        <taxon>Gunneridae</taxon>
        <taxon>Pentapetalae</taxon>
        <taxon>rosids</taxon>
        <taxon>fabids</taxon>
        <taxon>Malpighiales</taxon>
        <taxon>Euphorbiaceae</taxon>
        <taxon>Crotonoideae</taxon>
        <taxon>Manihoteae</taxon>
        <taxon>Manihot</taxon>
    </lineage>
</organism>
<protein>
    <submittedName>
        <fullName evidence="2">Starch branching enzyme I</fullName>
        <ecNumber evidence="2">2.4.1.18</ecNumber>
    </submittedName>
</protein>
<name>D7RA55_MANES</name>
<reference evidence="2" key="1">
    <citation type="submission" date="2010-03" db="EMBL/GenBank/DDBJ databases">
        <title>Molecular characterization of a starch branching enzyme (sbeI) in cassava (Manihot esculenta Crantz).</title>
        <authorList>
            <person name="Opabode J.T."/>
            <person name="Oyelakin O.O."/>
            <person name="Akinyemiju O.A."/>
            <person name="Ingelbrecht I.L."/>
        </authorList>
    </citation>
    <scope>NUCLEOTIDE SEQUENCE</scope>
</reference>
<gene>
    <name evidence="2" type="primary">sbeI</name>
</gene>
<dbReference type="EMBL" id="HM046982">
    <property type="protein sequence ID" value="ADH93511.1"/>
    <property type="molecule type" value="Genomic_DNA"/>
</dbReference>
<dbReference type="EC" id="2.4.1.18" evidence="2"/>
<accession>D7RA55</accession>
<evidence type="ECO:0000256" key="1">
    <source>
        <dbReference type="SAM" id="MobiDB-lite"/>
    </source>
</evidence>